<evidence type="ECO:0000313" key="3">
    <source>
        <dbReference type="Proteomes" id="UP000692954"/>
    </source>
</evidence>
<gene>
    <name evidence="2" type="ORF">PSON_ATCC_30995.1.T1640045</name>
</gene>
<evidence type="ECO:0000256" key="1">
    <source>
        <dbReference type="SAM" id="MobiDB-lite"/>
    </source>
</evidence>
<proteinExistence type="predicted"/>
<evidence type="ECO:0000313" key="2">
    <source>
        <dbReference type="EMBL" id="CAD8126023.1"/>
    </source>
</evidence>
<organism evidence="2 3">
    <name type="scientific">Paramecium sonneborni</name>
    <dbReference type="NCBI Taxonomy" id="65129"/>
    <lineage>
        <taxon>Eukaryota</taxon>
        <taxon>Sar</taxon>
        <taxon>Alveolata</taxon>
        <taxon>Ciliophora</taxon>
        <taxon>Intramacronucleata</taxon>
        <taxon>Oligohymenophorea</taxon>
        <taxon>Peniculida</taxon>
        <taxon>Parameciidae</taxon>
        <taxon>Paramecium</taxon>
    </lineage>
</organism>
<dbReference type="EMBL" id="CAJJDN010000164">
    <property type="protein sequence ID" value="CAD8126023.1"/>
    <property type="molecule type" value="Genomic_DNA"/>
</dbReference>
<dbReference type="AlphaFoldDB" id="A0A8S1RFE7"/>
<accession>A0A8S1RFE7</accession>
<dbReference type="Proteomes" id="UP000692954">
    <property type="component" value="Unassembled WGS sequence"/>
</dbReference>
<feature type="region of interest" description="Disordered" evidence="1">
    <location>
        <begin position="1"/>
        <end position="22"/>
    </location>
</feature>
<comment type="caution">
    <text evidence="2">The sequence shown here is derived from an EMBL/GenBank/DDBJ whole genome shotgun (WGS) entry which is preliminary data.</text>
</comment>
<name>A0A8S1RFE7_9CILI</name>
<reference evidence="2" key="1">
    <citation type="submission" date="2021-01" db="EMBL/GenBank/DDBJ databases">
        <authorList>
            <consortium name="Genoscope - CEA"/>
            <person name="William W."/>
        </authorList>
    </citation>
    <scope>NUCLEOTIDE SEQUENCE</scope>
</reference>
<keyword evidence="3" id="KW-1185">Reference proteome</keyword>
<feature type="compositionally biased region" description="Polar residues" evidence="1">
    <location>
        <begin position="1"/>
        <end position="13"/>
    </location>
</feature>
<sequence>MENIIQEQQFQKPQETENRKKQNLARNQINHLGFLKQYERYDQIKDNEDKIDLEFRRFEMRIFFNSNSNYKNEIFEKYYQSRQIWKNKQIIYLITNFQQQYLIKKLDQEISIFQSIKKYFEQVQQLILMSLTFKLWMKTIILLKKVKKEQNIKDCLFLFQILYEQLIFLKLQQIVISMTFISTTFSQIQKYSSKFSAKISQNFQYLS</sequence>
<protein>
    <submittedName>
        <fullName evidence="2">Uncharacterized protein</fullName>
    </submittedName>
</protein>